<proteinExistence type="predicted"/>
<organism evidence="1 2">
    <name type="scientific">Fusarium zealandicum</name>
    <dbReference type="NCBI Taxonomy" id="1053134"/>
    <lineage>
        <taxon>Eukaryota</taxon>
        <taxon>Fungi</taxon>
        <taxon>Dikarya</taxon>
        <taxon>Ascomycota</taxon>
        <taxon>Pezizomycotina</taxon>
        <taxon>Sordariomycetes</taxon>
        <taxon>Hypocreomycetidae</taxon>
        <taxon>Hypocreales</taxon>
        <taxon>Nectriaceae</taxon>
        <taxon>Fusarium</taxon>
        <taxon>Fusarium staphyleae species complex</taxon>
    </lineage>
</organism>
<reference evidence="1" key="1">
    <citation type="journal article" date="2020" name="BMC Genomics">
        <title>Correction to: Identification and distribution of gene clusters required for synthesis of sphingolipid metabolism inhibitors in diverse species of the filamentous fungus Fusarium.</title>
        <authorList>
            <person name="Kim H.S."/>
            <person name="Lohmar J.M."/>
            <person name="Busman M."/>
            <person name="Brown D.W."/>
            <person name="Naumann T.A."/>
            <person name="Divon H.H."/>
            <person name="Lysoe E."/>
            <person name="Uhlig S."/>
            <person name="Proctor R.H."/>
        </authorList>
    </citation>
    <scope>NUCLEOTIDE SEQUENCE</scope>
    <source>
        <strain evidence="1">NRRL 22465</strain>
    </source>
</reference>
<keyword evidence="2" id="KW-1185">Reference proteome</keyword>
<evidence type="ECO:0000313" key="2">
    <source>
        <dbReference type="Proteomes" id="UP000635477"/>
    </source>
</evidence>
<dbReference type="AlphaFoldDB" id="A0A8H4UTE4"/>
<gene>
    <name evidence="1" type="ORF">FZEAL_1198</name>
</gene>
<protein>
    <submittedName>
        <fullName evidence="1">Uncharacterized protein</fullName>
    </submittedName>
</protein>
<name>A0A8H4UTE4_9HYPO</name>
<evidence type="ECO:0000313" key="1">
    <source>
        <dbReference type="EMBL" id="KAF4983469.1"/>
    </source>
</evidence>
<dbReference type="Proteomes" id="UP000635477">
    <property type="component" value="Unassembled WGS sequence"/>
</dbReference>
<dbReference type="OrthoDB" id="194358at2759"/>
<sequence length="340" mass="38807">MIGHDLVRDTNHGPQPQHWNSLKPELYERMFMTWVDSLSLSQCPIVMFDNLHVLDQEHHRSNFAFKNTTVLVSTRNPLEAKRMAFVVNPVSALPLDDMLLLFRSRATEDGLSSISHERHDEQLKLLANNLDFHAFAACAASTAMYFMDLENPLLPVDGLLQHYMESLQGLGSEVYGRLLKVELPEHGSRSIMKLYEDTLGRLRDFSTSQGPPLMDLLELMVFLQPAPFFPDAPKTLSIFDFVSRVNDQFEDMERCYPQVSLKGVFQKQPGEMLHAFEKASLGIRVDLSMLILALWRACVLQACGDERRESWLEQIPLVCFHVGRTATIGEREALTPYVRN</sequence>
<reference evidence="1" key="2">
    <citation type="submission" date="2020-05" db="EMBL/GenBank/DDBJ databases">
        <authorList>
            <person name="Kim H.-S."/>
            <person name="Proctor R.H."/>
            <person name="Brown D.W."/>
        </authorList>
    </citation>
    <scope>NUCLEOTIDE SEQUENCE</scope>
    <source>
        <strain evidence="1">NRRL 22465</strain>
    </source>
</reference>
<accession>A0A8H4UTE4</accession>
<dbReference type="EMBL" id="JABEYC010000065">
    <property type="protein sequence ID" value="KAF4983469.1"/>
    <property type="molecule type" value="Genomic_DNA"/>
</dbReference>
<comment type="caution">
    <text evidence="1">The sequence shown here is derived from an EMBL/GenBank/DDBJ whole genome shotgun (WGS) entry which is preliminary data.</text>
</comment>